<dbReference type="PRINTS" id="PR00081">
    <property type="entry name" value="GDHRDH"/>
</dbReference>
<accession>A0A291G8W8</accession>
<dbReference type="RefSeq" id="WP_096805044.1">
    <property type="nucleotide sequence ID" value="NZ_CP022196.1"/>
</dbReference>
<dbReference type="AlphaFoldDB" id="A0A291G8W8"/>
<dbReference type="InterPro" id="IPR002347">
    <property type="entry name" value="SDR_fam"/>
</dbReference>
<evidence type="ECO:0000313" key="2">
    <source>
        <dbReference type="EMBL" id="ATG46879.1"/>
    </source>
</evidence>
<dbReference type="InterPro" id="IPR036291">
    <property type="entry name" value="NAD(P)-bd_dom_sf"/>
</dbReference>
<evidence type="ECO:0000313" key="3">
    <source>
        <dbReference type="Proteomes" id="UP000217935"/>
    </source>
</evidence>
<dbReference type="Gene3D" id="3.40.50.720">
    <property type="entry name" value="NAD(P)-binding Rossmann-like Domain"/>
    <property type="match status" value="1"/>
</dbReference>
<dbReference type="Pfam" id="PF13561">
    <property type="entry name" value="adh_short_C2"/>
    <property type="match status" value="1"/>
</dbReference>
<dbReference type="Proteomes" id="UP000217935">
    <property type="component" value="Chromosome"/>
</dbReference>
<dbReference type="PRINTS" id="PR00080">
    <property type="entry name" value="SDRFAMILY"/>
</dbReference>
<dbReference type="OrthoDB" id="8112199at2"/>
<dbReference type="EMBL" id="CP022196">
    <property type="protein sequence ID" value="ATG46879.1"/>
    <property type="molecule type" value="Genomic_DNA"/>
</dbReference>
<dbReference type="SUPFAM" id="SSF51735">
    <property type="entry name" value="NAD(P)-binding Rossmann-fold domains"/>
    <property type="match status" value="1"/>
</dbReference>
<evidence type="ECO:0000256" key="1">
    <source>
        <dbReference type="ARBA" id="ARBA00006484"/>
    </source>
</evidence>
<dbReference type="KEGG" id="ceh:CEW89_04450"/>
<dbReference type="PANTHER" id="PTHR42879">
    <property type="entry name" value="3-OXOACYL-(ACYL-CARRIER-PROTEIN) REDUCTASE"/>
    <property type="match status" value="1"/>
</dbReference>
<gene>
    <name evidence="2" type="ORF">CEW89_04450</name>
</gene>
<comment type="similarity">
    <text evidence="1">Belongs to the short-chain dehydrogenases/reductases (SDR) family.</text>
</comment>
<dbReference type="STRING" id="1758178.GCA_001550095_02730"/>
<protein>
    <submittedName>
        <fullName evidence="2">Short-chain dehydrogenase</fullName>
    </submittedName>
</protein>
<keyword evidence="3" id="KW-1185">Reference proteome</keyword>
<reference evidence="2 3" key="1">
    <citation type="submission" date="2017-06" db="EMBL/GenBank/DDBJ databases">
        <title>Celeribacter sp. TSPH2 complete genome sequence.</title>
        <authorList>
            <person name="Woo J.-H."/>
            <person name="Kim H.-S."/>
        </authorList>
    </citation>
    <scope>NUCLEOTIDE SEQUENCE [LARGE SCALE GENOMIC DNA]</scope>
    <source>
        <strain evidence="2 3">TSPH2</strain>
    </source>
</reference>
<proteinExistence type="inferred from homology"/>
<organism evidence="2 3">
    <name type="scientific">Celeribacter ethanolicus</name>
    <dbReference type="NCBI Taxonomy" id="1758178"/>
    <lineage>
        <taxon>Bacteria</taxon>
        <taxon>Pseudomonadati</taxon>
        <taxon>Pseudomonadota</taxon>
        <taxon>Alphaproteobacteria</taxon>
        <taxon>Rhodobacterales</taxon>
        <taxon>Roseobacteraceae</taxon>
        <taxon>Celeribacter</taxon>
    </lineage>
</organism>
<name>A0A291G8W8_9RHOB</name>
<dbReference type="InterPro" id="IPR050259">
    <property type="entry name" value="SDR"/>
</dbReference>
<sequence>MTDTLKRTLIVTGAASGIGAAIARKCAGPDTRLLLHTGKNADTLAAVAQDCIAAGSQVITELGDLSDPALPALLVSRARTAFGTVDQIVSNAGKASKAPFGQFSHDDLIRDFAMMPGAFAGLVTAALPDLETSPWGRVVAISSFVAHVHGKAGTSFPTTSAAKAAIEALVEALALQLAPMGTTVNSVVPGFTRKQGGGHLAVTTDTLSAAMAATPTGRLTEPDDIAATVAFLLSQEAGQITGTTVHVDGGLTLG</sequence>
<dbReference type="PANTHER" id="PTHR42879:SF6">
    <property type="entry name" value="NADPH-DEPENDENT REDUCTASE BACG"/>
    <property type="match status" value="1"/>
</dbReference>